<dbReference type="InterPro" id="IPR045851">
    <property type="entry name" value="AMP-bd_C_sf"/>
</dbReference>
<name>A0A2B7Z538_POLH7</name>
<dbReference type="OrthoDB" id="10253869at2759"/>
<comment type="similarity">
    <text evidence="1">Belongs to the ATP-dependent AMP-binding enzyme family.</text>
</comment>
<dbReference type="InterPro" id="IPR042099">
    <property type="entry name" value="ANL_N_sf"/>
</dbReference>
<dbReference type="InterPro" id="IPR000873">
    <property type="entry name" value="AMP-dep_synth/lig_dom"/>
</dbReference>
<dbReference type="Gene3D" id="3.30.300.30">
    <property type="match status" value="1"/>
</dbReference>
<comment type="caution">
    <text evidence="4">The sequence shown here is derived from an EMBL/GenBank/DDBJ whole genome shotgun (WGS) entry which is preliminary data.</text>
</comment>
<dbReference type="PROSITE" id="PS00455">
    <property type="entry name" value="AMP_BINDING"/>
    <property type="match status" value="1"/>
</dbReference>
<dbReference type="GO" id="GO:0004467">
    <property type="term" value="F:long-chain fatty acid-CoA ligase activity"/>
    <property type="evidence" value="ECO:0007669"/>
    <property type="project" value="TreeGrafter"/>
</dbReference>
<proteinExistence type="inferred from homology"/>
<gene>
    <name evidence="4" type="ORF">AJ80_00211</name>
</gene>
<dbReference type="AlphaFoldDB" id="A0A2B7Z538"/>
<dbReference type="Proteomes" id="UP000224634">
    <property type="component" value="Unassembled WGS sequence"/>
</dbReference>
<sequence>MDLLTSNPIASLAAVTTAAAYLDAKFCFSRDLREIRQGRDFGRRLGQRIQQLGDVCSMYGIFDKYRGKDGDDAIWFEGRTISYGELKRDVDRLAGLLHARGVAAGDFVAVFTSNSPEMAIVILAISKLGAVAALINTNLRHTTLAHSLNICTPVLIISTPDLAAHIDSNVPHLTLNLSSFDGTATTTTSTITPIGPGDLKAASFTSLPPAKRTLSDGALLIYTSGTTGLPKACFIKNMQLCLTSTPVPADHDNRAKYFPLRTYSPLPLFHGTAIFGGLTYSVGNGGTLCLARKFSASNYFKDATLSRANCVLYIGELCRYLLASSPSPYDRAHAITRAYGNGLRGDIWDPFKTRFGINEIREFYRSTEGLAKFDNFGDGAWGAGKLGFAGPLRRWFENMTFIVKFDTDTQLPIRDPKTGFCVKIRPGEEGEVIGRVVNRATMSNYLRDDGATEKKLIRDVFEKGDLFQRMGDLVVLERDGWVRFHDRIGDTFRWKGENVSAGEVRDHISAIQGVLDAIVFGIKLASYDGQAGAACIVLKSQDPSARESFIRSLHSNLVFKGVPSYAIPRLVRITDSPLLA</sequence>
<keyword evidence="2" id="KW-0436">Ligase</keyword>
<organism evidence="4 5">
    <name type="scientific">Polytolypa hystricis (strain UAMH7299)</name>
    <dbReference type="NCBI Taxonomy" id="1447883"/>
    <lineage>
        <taxon>Eukaryota</taxon>
        <taxon>Fungi</taxon>
        <taxon>Dikarya</taxon>
        <taxon>Ascomycota</taxon>
        <taxon>Pezizomycotina</taxon>
        <taxon>Eurotiomycetes</taxon>
        <taxon>Eurotiomycetidae</taxon>
        <taxon>Onygenales</taxon>
        <taxon>Onygenales incertae sedis</taxon>
        <taxon>Polytolypa</taxon>
    </lineage>
</organism>
<evidence type="ECO:0000259" key="3">
    <source>
        <dbReference type="Pfam" id="PF00501"/>
    </source>
</evidence>
<dbReference type="Gene3D" id="3.40.50.12780">
    <property type="entry name" value="N-terminal domain of ligase-like"/>
    <property type="match status" value="1"/>
</dbReference>
<dbReference type="GO" id="GO:0009898">
    <property type="term" value="C:cytoplasmic side of plasma membrane"/>
    <property type="evidence" value="ECO:0007669"/>
    <property type="project" value="TreeGrafter"/>
</dbReference>
<dbReference type="GO" id="GO:0044539">
    <property type="term" value="P:long-chain fatty acid import into cell"/>
    <property type="evidence" value="ECO:0007669"/>
    <property type="project" value="TreeGrafter"/>
</dbReference>
<protein>
    <recommendedName>
        <fullName evidence="3">AMP-dependent synthetase/ligase domain-containing protein</fullName>
    </recommendedName>
</protein>
<evidence type="ECO:0000256" key="1">
    <source>
        <dbReference type="ARBA" id="ARBA00006432"/>
    </source>
</evidence>
<evidence type="ECO:0000313" key="5">
    <source>
        <dbReference type="Proteomes" id="UP000224634"/>
    </source>
</evidence>
<dbReference type="PANTHER" id="PTHR43107">
    <property type="entry name" value="LONG-CHAIN FATTY ACID TRANSPORT PROTEIN"/>
    <property type="match status" value="1"/>
</dbReference>
<dbReference type="STRING" id="1447883.A0A2B7Z538"/>
<dbReference type="GO" id="GO:0005811">
    <property type="term" value="C:lipid droplet"/>
    <property type="evidence" value="ECO:0007669"/>
    <property type="project" value="TreeGrafter"/>
</dbReference>
<evidence type="ECO:0000313" key="4">
    <source>
        <dbReference type="EMBL" id="PGH27957.1"/>
    </source>
</evidence>
<keyword evidence="5" id="KW-1185">Reference proteome</keyword>
<dbReference type="PANTHER" id="PTHR43107:SF20">
    <property type="entry name" value="FATTY ACID TRANSPORTER_ACYL-COA SYNTHETASE (FAT1), PUTATIVE (AFU_ORTHOLOGUE AFUA_2G11360)-RELATED"/>
    <property type="match status" value="1"/>
</dbReference>
<feature type="domain" description="AMP-dependent synthetase/ligase" evidence="3">
    <location>
        <begin position="70"/>
        <end position="435"/>
    </location>
</feature>
<dbReference type="Pfam" id="PF00501">
    <property type="entry name" value="AMP-binding"/>
    <property type="match status" value="1"/>
</dbReference>
<dbReference type="InterPro" id="IPR020845">
    <property type="entry name" value="AMP-binding_CS"/>
</dbReference>
<evidence type="ECO:0000256" key="2">
    <source>
        <dbReference type="ARBA" id="ARBA00022598"/>
    </source>
</evidence>
<dbReference type="SUPFAM" id="SSF56801">
    <property type="entry name" value="Acetyl-CoA synthetase-like"/>
    <property type="match status" value="1"/>
</dbReference>
<dbReference type="GO" id="GO:0005777">
    <property type="term" value="C:peroxisome"/>
    <property type="evidence" value="ECO:0007669"/>
    <property type="project" value="TreeGrafter"/>
</dbReference>
<dbReference type="EMBL" id="PDNA01000002">
    <property type="protein sequence ID" value="PGH27957.1"/>
    <property type="molecule type" value="Genomic_DNA"/>
</dbReference>
<dbReference type="GO" id="GO:0005324">
    <property type="term" value="F:long-chain fatty acid transmembrane transporter activity"/>
    <property type="evidence" value="ECO:0007669"/>
    <property type="project" value="TreeGrafter"/>
</dbReference>
<reference evidence="4 5" key="1">
    <citation type="submission" date="2017-10" db="EMBL/GenBank/DDBJ databases">
        <title>Comparative genomics in systemic dimorphic fungi from Ajellomycetaceae.</title>
        <authorList>
            <person name="Munoz J.F."/>
            <person name="Mcewen J.G."/>
            <person name="Clay O.K."/>
            <person name="Cuomo C.A."/>
        </authorList>
    </citation>
    <scope>NUCLEOTIDE SEQUENCE [LARGE SCALE GENOMIC DNA]</scope>
    <source>
        <strain evidence="4 5">UAMH7299</strain>
    </source>
</reference>
<accession>A0A2B7Z538</accession>